<evidence type="ECO:0000313" key="9">
    <source>
        <dbReference type="Proteomes" id="UP000283090"/>
    </source>
</evidence>
<feature type="region of interest" description="Disordered" evidence="6">
    <location>
        <begin position="639"/>
        <end position="706"/>
    </location>
</feature>
<dbReference type="CDD" id="cd12148">
    <property type="entry name" value="fungal_TF_MHR"/>
    <property type="match status" value="1"/>
</dbReference>
<dbReference type="GO" id="GO:0008270">
    <property type="term" value="F:zinc ion binding"/>
    <property type="evidence" value="ECO:0007669"/>
    <property type="project" value="InterPro"/>
</dbReference>
<dbReference type="Pfam" id="PF04082">
    <property type="entry name" value="Fungal_trans"/>
    <property type="match status" value="1"/>
</dbReference>
<feature type="compositionally biased region" description="Polar residues" evidence="6">
    <location>
        <begin position="645"/>
        <end position="667"/>
    </location>
</feature>
<evidence type="ECO:0000313" key="8">
    <source>
        <dbReference type="EMBL" id="RVD80977.1"/>
    </source>
</evidence>
<protein>
    <recommendedName>
        <fullName evidence="7">Zn(2)-C6 fungal-type domain-containing protein</fullName>
    </recommendedName>
</protein>
<dbReference type="AlphaFoldDB" id="A0A436ZPZ6"/>
<dbReference type="SMART" id="SM00906">
    <property type="entry name" value="Fungal_trans"/>
    <property type="match status" value="1"/>
</dbReference>
<comment type="caution">
    <text evidence="8">The sequence shown here is derived from an EMBL/GenBank/DDBJ whole genome shotgun (WGS) entry which is preliminary data.</text>
</comment>
<dbReference type="SUPFAM" id="SSF57701">
    <property type="entry name" value="Zn2/Cys6 DNA-binding domain"/>
    <property type="match status" value="1"/>
</dbReference>
<dbReference type="GO" id="GO:0003677">
    <property type="term" value="F:DNA binding"/>
    <property type="evidence" value="ECO:0007669"/>
    <property type="project" value="InterPro"/>
</dbReference>
<sequence length="845" mass="94437">MSHPANGNGNGNGNGSVYAITKLPNRKSVSEEKEAMNCKSCRKRKIKCSRTRPKCNSCEVFHCECIYDAVPRKRGPKTELLEDLLRRIGHLEKRLEDGKGSGEDDKTSDESTQAEANGHTASAALVTPPSATTSHPTREEPGLKHEEENVIIEQEIPELAPTPISVDMDANYVPHLVDVYFTRVNKKPHSYIHEKTFRGRIHDGGVPQHLLNAICATSIRYTLPPAGKTLAECTERFANLARNQVDADEPSVDNLLTLILLSDVYFALGHGKKSFMQLGSAIRMALALELHRELPPNSPATPVEREVRRRCFWTCYLMDRFAVCGSNRPPLISDCTIKLRFPCSESHFRSGKPSEESLFSEDGFGQQFGNIPSSRNTNAMLVEIVRILGKTVLYIQQGGVKGDSHFPWHSSSNLSMIRNELKVWAGYFENKAQEKASFPSGSEATVFYLSKAVYHLIHCLMYRTFLPIDIKEINGTGTQQAWQQEATNMCLQHAKALTDLAYQAANTPSIEWPAFMSYCLTSAATVHLHGTQYTGHSLSEGSRESLLRVIKFLIRMRRQWAIINHQCSTIRRIYMNHIRLSKGSPADIKYLDDFFDRYDDVTFDTAFIPFEFLNDFSVENLSSPDDLFADPTLSEIFHSPVPSVGTPQIPNASPSNTTDGGSASSITHVDEYGNHRHTKRPKIHRHSSVSDGSTPLNNQHSPQDQYRMRTRERLQNSHPGFHYPGQPPPMGPQRGAPAISIPENNPFDFTSPVMPNTAYSYDMNKYTFSPSGNYSFFSSTPYNNFFDFGMDPAVFSSDPGVVQEKDSLPTELEPDPLMTLLSEMATREDGNSLDMFMGNPSGSGN</sequence>
<keyword evidence="2" id="KW-0479">Metal-binding</keyword>
<dbReference type="EMBL" id="SAEB01000012">
    <property type="protein sequence ID" value="RVD80977.1"/>
    <property type="molecule type" value="Genomic_DNA"/>
</dbReference>
<keyword evidence="4" id="KW-0804">Transcription</keyword>
<dbReference type="VEuPathDB" id="FungiDB:DFL_008859"/>
<dbReference type="InterPro" id="IPR050815">
    <property type="entry name" value="TF_fung"/>
</dbReference>
<feature type="compositionally biased region" description="Polar residues" evidence="6">
    <location>
        <begin position="689"/>
        <end position="704"/>
    </location>
</feature>
<dbReference type="RefSeq" id="XP_067486521.1">
    <property type="nucleotide sequence ID" value="XM_067638653.1"/>
</dbReference>
<evidence type="ECO:0000259" key="7">
    <source>
        <dbReference type="PROSITE" id="PS50048"/>
    </source>
</evidence>
<evidence type="ECO:0000256" key="3">
    <source>
        <dbReference type="ARBA" id="ARBA00023015"/>
    </source>
</evidence>
<proteinExistence type="predicted"/>
<evidence type="ECO:0000256" key="6">
    <source>
        <dbReference type="SAM" id="MobiDB-lite"/>
    </source>
</evidence>
<dbReference type="Pfam" id="PF00172">
    <property type="entry name" value="Zn_clus"/>
    <property type="match status" value="1"/>
</dbReference>
<dbReference type="OrthoDB" id="5297881at2759"/>
<gene>
    <name evidence="8" type="ORF">DFL_008859</name>
</gene>
<dbReference type="GO" id="GO:0000981">
    <property type="term" value="F:DNA-binding transcription factor activity, RNA polymerase II-specific"/>
    <property type="evidence" value="ECO:0007669"/>
    <property type="project" value="InterPro"/>
</dbReference>
<accession>A0A436ZPZ6</accession>
<dbReference type="GO" id="GO:0006351">
    <property type="term" value="P:DNA-templated transcription"/>
    <property type="evidence" value="ECO:0007669"/>
    <property type="project" value="InterPro"/>
</dbReference>
<evidence type="ECO:0000256" key="4">
    <source>
        <dbReference type="ARBA" id="ARBA00023163"/>
    </source>
</evidence>
<keyword evidence="9" id="KW-1185">Reference proteome</keyword>
<dbReference type="CDD" id="cd00067">
    <property type="entry name" value="GAL4"/>
    <property type="match status" value="1"/>
</dbReference>
<dbReference type="InterPro" id="IPR036864">
    <property type="entry name" value="Zn2-C6_fun-type_DNA-bd_sf"/>
</dbReference>
<dbReference type="PANTHER" id="PTHR47338">
    <property type="entry name" value="ZN(II)2CYS6 TRANSCRIPTION FACTOR (EUROFUNG)-RELATED"/>
    <property type="match status" value="1"/>
</dbReference>
<comment type="subcellular location">
    <subcellularLocation>
        <location evidence="1">Nucleus</location>
    </subcellularLocation>
</comment>
<organism evidence="8 9">
    <name type="scientific">Arthrobotrys flagrans</name>
    <name type="common">Nematode-trapping fungus</name>
    <name type="synonym">Trichothecium flagrans</name>
    <dbReference type="NCBI Taxonomy" id="97331"/>
    <lineage>
        <taxon>Eukaryota</taxon>
        <taxon>Fungi</taxon>
        <taxon>Dikarya</taxon>
        <taxon>Ascomycota</taxon>
        <taxon>Pezizomycotina</taxon>
        <taxon>Orbiliomycetes</taxon>
        <taxon>Orbiliales</taxon>
        <taxon>Orbiliaceae</taxon>
        <taxon>Arthrobotrys</taxon>
    </lineage>
</organism>
<dbReference type="Gene3D" id="4.10.240.10">
    <property type="entry name" value="Zn(2)-C6 fungal-type DNA-binding domain"/>
    <property type="match status" value="1"/>
</dbReference>
<dbReference type="PROSITE" id="PS50048">
    <property type="entry name" value="ZN2_CY6_FUNGAL_2"/>
    <property type="match status" value="1"/>
</dbReference>
<dbReference type="SMART" id="SM00066">
    <property type="entry name" value="GAL4"/>
    <property type="match status" value="1"/>
</dbReference>
<feature type="region of interest" description="Disordered" evidence="6">
    <location>
        <begin position="95"/>
        <end position="149"/>
    </location>
</feature>
<dbReference type="Proteomes" id="UP000283090">
    <property type="component" value="Unassembled WGS sequence"/>
</dbReference>
<dbReference type="STRING" id="97331.A0A436ZPZ6"/>
<dbReference type="PANTHER" id="PTHR47338:SF4">
    <property type="entry name" value="ZN(II)2CYS6 TRANSCRIPTION FACTOR (EUROFUNG)"/>
    <property type="match status" value="1"/>
</dbReference>
<feature type="compositionally biased region" description="Basic and acidic residues" evidence="6">
    <location>
        <begin position="136"/>
        <end position="148"/>
    </location>
</feature>
<reference evidence="8 9" key="1">
    <citation type="submission" date="2019-01" db="EMBL/GenBank/DDBJ databases">
        <title>Intercellular communication is required for trap formation in the nematode-trapping fungus Duddingtonia flagrans.</title>
        <authorList>
            <person name="Youssar L."/>
            <person name="Wernet V."/>
            <person name="Hensel N."/>
            <person name="Hildebrandt H.-G."/>
            <person name="Fischer R."/>
        </authorList>
    </citation>
    <scope>NUCLEOTIDE SEQUENCE [LARGE SCALE GENOMIC DNA]</scope>
    <source>
        <strain evidence="8 9">CBS H-5679</strain>
    </source>
</reference>
<name>A0A436ZPZ6_ARTFL</name>
<keyword evidence="5" id="KW-0539">Nucleus</keyword>
<dbReference type="InterPro" id="IPR001138">
    <property type="entry name" value="Zn2Cys6_DnaBD"/>
</dbReference>
<feature type="compositionally biased region" description="Basic residues" evidence="6">
    <location>
        <begin position="675"/>
        <end position="687"/>
    </location>
</feature>
<feature type="compositionally biased region" description="Basic and acidic residues" evidence="6">
    <location>
        <begin position="95"/>
        <end position="109"/>
    </location>
</feature>
<dbReference type="GO" id="GO:0005634">
    <property type="term" value="C:nucleus"/>
    <property type="evidence" value="ECO:0007669"/>
    <property type="project" value="UniProtKB-SubCell"/>
</dbReference>
<feature type="domain" description="Zn(2)-C6 fungal-type" evidence="7">
    <location>
        <begin position="37"/>
        <end position="67"/>
    </location>
</feature>
<evidence type="ECO:0000256" key="5">
    <source>
        <dbReference type="ARBA" id="ARBA00023242"/>
    </source>
</evidence>
<dbReference type="GeneID" id="93591170"/>
<evidence type="ECO:0000256" key="1">
    <source>
        <dbReference type="ARBA" id="ARBA00004123"/>
    </source>
</evidence>
<evidence type="ECO:0000256" key="2">
    <source>
        <dbReference type="ARBA" id="ARBA00022723"/>
    </source>
</evidence>
<keyword evidence="3" id="KW-0805">Transcription regulation</keyword>
<dbReference type="InterPro" id="IPR007219">
    <property type="entry name" value="XnlR_reg_dom"/>
</dbReference>